<organism evidence="3 4">
    <name type="scientific">Rhodopirellula bahusiensis</name>
    <dbReference type="NCBI Taxonomy" id="2014065"/>
    <lineage>
        <taxon>Bacteria</taxon>
        <taxon>Pseudomonadati</taxon>
        <taxon>Planctomycetota</taxon>
        <taxon>Planctomycetia</taxon>
        <taxon>Pirellulales</taxon>
        <taxon>Pirellulaceae</taxon>
        <taxon>Rhodopirellula</taxon>
    </lineage>
</organism>
<reference evidence="3 4" key="1">
    <citation type="submission" date="2017-06" db="EMBL/GenBank/DDBJ databases">
        <title>Description of Rhodopirellula bahusiensis sp. nov.</title>
        <authorList>
            <person name="Kizina J."/>
            <person name="Harder J."/>
        </authorList>
    </citation>
    <scope>NUCLEOTIDE SEQUENCE [LARGE SCALE GENOMIC DNA]</scope>
    <source>
        <strain evidence="3 4">SWK21</strain>
    </source>
</reference>
<accession>A0A2G1VYX1</accession>
<dbReference type="AlphaFoldDB" id="A0A2G1VYX1"/>
<dbReference type="Pfam" id="PF09423">
    <property type="entry name" value="PhoD"/>
    <property type="match status" value="1"/>
</dbReference>
<proteinExistence type="predicted"/>
<dbReference type="InterPro" id="IPR029052">
    <property type="entry name" value="Metallo-depent_PP-like"/>
</dbReference>
<name>A0A2G1VYX1_9BACT</name>
<dbReference type="Pfam" id="PF25077">
    <property type="entry name" value="DUF7800"/>
    <property type="match status" value="1"/>
</dbReference>
<evidence type="ECO:0000259" key="1">
    <source>
        <dbReference type="Pfam" id="PF09423"/>
    </source>
</evidence>
<feature type="domain" description="PhoD-like phosphatase metallophosphatase" evidence="1">
    <location>
        <begin position="174"/>
        <end position="418"/>
    </location>
</feature>
<feature type="domain" description="DUF7800" evidence="2">
    <location>
        <begin position="74"/>
        <end position="157"/>
    </location>
</feature>
<evidence type="ECO:0000259" key="2">
    <source>
        <dbReference type="Pfam" id="PF25077"/>
    </source>
</evidence>
<dbReference type="RefSeq" id="WP_099263945.1">
    <property type="nucleotide sequence ID" value="NZ_NIZW01000035.1"/>
</dbReference>
<keyword evidence="4" id="KW-1185">Reference proteome</keyword>
<dbReference type="InterPro" id="IPR038607">
    <property type="entry name" value="PhoD-like_sf"/>
</dbReference>
<dbReference type="Gene3D" id="3.60.21.70">
    <property type="entry name" value="PhoD-like phosphatase"/>
    <property type="match status" value="1"/>
</dbReference>
<dbReference type="PANTHER" id="PTHR33987">
    <property type="entry name" value="CALCINEURIN-LIKE METALLO-PHOSPHOESTERASE SUPERFAMILY PROTEIN"/>
    <property type="match status" value="1"/>
</dbReference>
<comment type="caution">
    <text evidence="3">The sequence shown here is derived from an EMBL/GenBank/DDBJ whole genome shotgun (WGS) entry which is preliminary data.</text>
</comment>
<dbReference type="InterPro" id="IPR056702">
    <property type="entry name" value="DUF7800"/>
</dbReference>
<sequence length="470" mass="53729">MKRTLFGILLAILPVAVISYAKPPIPTPRETPVVGDMDHYFLEAMYDLKESDAGLQHVVDSPKFRDLVAKHDLKLLGGPMLGCVTDRGARIWVRTTEPASVQVVMDGQSSEVVETSAEMDYSALLDLKDLQPSTSYTYDVLVNGESVFANQKPTFPTYPSKTEKAKFSVAFGGGARYNPPKEKIWDVIAGRSPEAILLLGDNVYIDQPKSRTKQRVHYYRRQLRPEFQRLTASTSVYAVYDDHDLGVDDSSGGPRKFKPSWKFESWKVFRENWNNPAYGGGDELPGCWFDFSIGDVDFFMLDNRYYRSFKDGTMLGPEQKEWLLTKLKASDATFKVLASGTLWTEHADKGGRDSWWGVKEERNEIFDFIDQEKIGGVILLSADRHRTDVYKIERPKGYDLFEFETSKMTNDHTHPTKEEAVYSYNEGNFFGMLNFDLEKPDPELTFQCITMEDENVYEMTLKRSQLQRVE</sequence>
<dbReference type="SUPFAM" id="SSF56300">
    <property type="entry name" value="Metallo-dependent phosphatases"/>
    <property type="match status" value="1"/>
</dbReference>
<dbReference type="GeneID" id="90611776"/>
<dbReference type="CDD" id="cd07389">
    <property type="entry name" value="MPP_PhoD"/>
    <property type="match status" value="1"/>
</dbReference>
<protein>
    <submittedName>
        <fullName evidence="3">Alkaline phosphatase</fullName>
    </submittedName>
</protein>
<dbReference type="Proteomes" id="UP000225740">
    <property type="component" value="Unassembled WGS sequence"/>
</dbReference>
<dbReference type="OrthoDB" id="9763616at2"/>
<evidence type="ECO:0000313" key="3">
    <source>
        <dbReference type="EMBL" id="PHQ31973.1"/>
    </source>
</evidence>
<gene>
    <name evidence="3" type="ORF">CEE69_28345</name>
</gene>
<evidence type="ECO:0000313" key="4">
    <source>
        <dbReference type="Proteomes" id="UP000225740"/>
    </source>
</evidence>
<dbReference type="EMBL" id="NIZW01000035">
    <property type="protein sequence ID" value="PHQ31973.1"/>
    <property type="molecule type" value="Genomic_DNA"/>
</dbReference>
<dbReference type="InterPro" id="IPR018946">
    <property type="entry name" value="PhoD-like_MPP"/>
</dbReference>
<dbReference type="PANTHER" id="PTHR33987:SF1">
    <property type="entry name" value="CALCINEURIN-LIKE METALLO-PHOSPHOESTERASE SUPERFAMILY PROTEIN"/>
    <property type="match status" value="1"/>
</dbReference>